<keyword evidence="2" id="KW-1185">Reference proteome</keyword>
<organism evidence="1 2">
    <name type="scientific">Camellia lanceoleosa</name>
    <dbReference type="NCBI Taxonomy" id="1840588"/>
    <lineage>
        <taxon>Eukaryota</taxon>
        <taxon>Viridiplantae</taxon>
        <taxon>Streptophyta</taxon>
        <taxon>Embryophyta</taxon>
        <taxon>Tracheophyta</taxon>
        <taxon>Spermatophyta</taxon>
        <taxon>Magnoliopsida</taxon>
        <taxon>eudicotyledons</taxon>
        <taxon>Gunneridae</taxon>
        <taxon>Pentapetalae</taxon>
        <taxon>asterids</taxon>
        <taxon>Ericales</taxon>
        <taxon>Theaceae</taxon>
        <taxon>Camellia</taxon>
    </lineage>
</organism>
<gene>
    <name evidence="1" type="ORF">LOK49_LG13G01182</name>
</gene>
<sequence>MHSLFSTTWQQTEPYRQMISTTAATWWPLPLKKWPITTAAIIFFFFFVLLITALLSSSWINSSTFSFAKAKKEAEIIPKEDREIPKRVEIPLKCSIGSQTQTCPGNYPTTMFETDINQTTCPDFLRWIHEDLRPFKATGITREMVERAKRTAHFRVAIVKGKVYVEKYKKSIQTRDEFTLWGILQLLRRYPGRLPDLELMFDCNDRPVVRSRDYPGGPNATAPPPLFRYCGDRWTMDIVFPDWSFWGWAEINIKPWESILKEIKEGNKRIKWMEREPFAYWKGNPFVAGTRGDLLKCNVSDKYDWNARLFVQDWNLESKQGFKQSDLGSQCTYRYKIYIEGWAWSVSEKYILACDSTTLLVRSHYYDFFIRGLQPLQHYWPIRDDDKCRSLKFAVDWANYHTQKAQAIGKAASDFIQQDLNMDYVYDYMFHLLNEYSKLLTFKPEIPKGAVEFCSETMACNAQGLEKKFMMESLVKGPSITSPCTLPPPYEPHVLDAFVKKKLISMKQVETWEKMYWDSLNKEP</sequence>
<comment type="caution">
    <text evidence="1">The sequence shown here is derived from an EMBL/GenBank/DDBJ whole genome shotgun (WGS) entry which is preliminary data.</text>
</comment>
<evidence type="ECO:0000313" key="1">
    <source>
        <dbReference type="EMBL" id="KAI7987049.1"/>
    </source>
</evidence>
<accession>A0ACC0FFC9</accession>
<dbReference type="EMBL" id="CM045771">
    <property type="protein sequence ID" value="KAI7987049.1"/>
    <property type="molecule type" value="Genomic_DNA"/>
</dbReference>
<protein>
    <submittedName>
        <fullName evidence="1">Protein O-glucosyltransferase 1</fullName>
    </submittedName>
</protein>
<dbReference type="Proteomes" id="UP001060215">
    <property type="component" value="Chromosome 14"/>
</dbReference>
<reference evidence="1 2" key="1">
    <citation type="journal article" date="2022" name="Plant J.">
        <title>Chromosome-level genome of Camellia lanceoleosa provides a valuable resource for understanding genome evolution and self-incompatibility.</title>
        <authorList>
            <person name="Gong W."/>
            <person name="Xiao S."/>
            <person name="Wang L."/>
            <person name="Liao Z."/>
            <person name="Chang Y."/>
            <person name="Mo W."/>
            <person name="Hu G."/>
            <person name="Li W."/>
            <person name="Zhao G."/>
            <person name="Zhu H."/>
            <person name="Hu X."/>
            <person name="Ji K."/>
            <person name="Xiang X."/>
            <person name="Song Q."/>
            <person name="Yuan D."/>
            <person name="Jin S."/>
            <person name="Zhang L."/>
        </authorList>
    </citation>
    <scope>NUCLEOTIDE SEQUENCE [LARGE SCALE GENOMIC DNA]</scope>
    <source>
        <strain evidence="1">SQ_2022a</strain>
    </source>
</reference>
<name>A0ACC0FFC9_9ERIC</name>
<evidence type="ECO:0000313" key="2">
    <source>
        <dbReference type="Proteomes" id="UP001060215"/>
    </source>
</evidence>
<proteinExistence type="predicted"/>